<comment type="cofactor">
    <cofactor evidence="1">
        <name>Mg(2+)</name>
        <dbReference type="ChEBI" id="CHEBI:18420"/>
    </cofactor>
</comment>
<dbReference type="UniPathway" id="UPA00109">
    <property type="reaction ID" value="UER00188"/>
</dbReference>
<evidence type="ECO:0000256" key="11">
    <source>
        <dbReference type="ARBA" id="ARBA00022842"/>
    </source>
</evidence>
<feature type="domain" description="Pyruvate kinase barrel" evidence="16">
    <location>
        <begin position="6"/>
        <end position="315"/>
    </location>
</feature>
<dbReference type="SUPFAM" id="SSF51621">
    <property type="entry name" value="Phosphoenolpyruvate/pyruvate domain"/>
    <property type="match status" value="1"/>
</dbReference>
<evidence type="ECO:0000256" key="7">
    <source>
        <dbReference type="ARBA" id="ARBA00022723"/>
    </source>
</evidence>
<keyword evidence="9 15" id="KW-0418">Kinase</keyword>
<accession>A0A7C5YUC0</accession>
<comment type="pathway">
    <text evidence="3 15">Carbohydrate degradation; glycolysis; pyruvate from D-glyceraldehyde 3-phosphate: step 5/5.</text>
</comment>
<dbReference type="InterPro" id="IPR015795">
    <property type="entry name" value="Pyrv_Knase_C"/>
</dbReference>
<dbReference type="GO" id="GO:0030955">
    <property type="term" value="F:potassium ion binding"/>
    <property type="evidence" value="ECO:0007669"/>
    <property type="project" value="UniProtKB-UniRule"/>
</dbReference>
<dbReference type="InterPro" id="IPR036918">
    <property type="entry name" value="Pyrv_Knase_C_sf"/>
</dbReference>
<evidence type="ECO:0000256" key="10">
    <source>
        <dbReference type="ARBA" id="ARBA00022840"/>
    </source>
</evidence>
<dbReference type="GO" id="GO:0000287">
    <property type="term" value="F:magnesium ion binding"/>
    <property type="evidence" value="ECO:0007669"/>
    <property type="project" value="UniProtKB-UniRule"/>
</dbReference>
<reference evidence="18" key="1">
    <citation type="journal article" date="2020" name="mSystems">
        <title>Genome- and Community-Level Interaction Insights into Carbon Utilization and Element Cycling Functions of Hydrothermarchaeota in Hydrothermal Sediment.</title>
        <authorList>
            <person name="Zhou Z."/>
            <person name="Liu Y."/>
            <person name="Xu W."/>
            <person name="Pan J."/>
            <person name="Luo Z.H."/>
            <person name="Li M."/>
        </authorList>
    </citation>
    <scope>NUCLEOTIDE SEQUENCE [LARGE SCALE GENOMIC DNA]</scope>
    <source>
        <strain evidence="18">SpSt-1042</strain>
    </source>
</reference>
<dbReference type="InterPro" id="IPR015793">
    <property type="entry name" value="Pyrv_Knase_brl"/>
</dbReference>
<keyword evidence="7" id="KW-0479">Metal-binding</keyword>
<evidence type="ECO:0000256" key="15">
    <source>
        <dbReference type="RuleBase" id="RU000504"/>
    </source>
</evidence>
<evidence type="ECO:0000256" key="6">
    <source>
        <dbReference type="ARBA" id="ARBA00022679"/>
    </source>
</evidence>
<evidence type="ECO:0000256" key="3">
    <source>
        <dbReference type="ARBA" id="ARBA00004997"/>
    </source>
</evidence>
<keyword evidence="10" id="KW-0067">ATP-binding</keyword>
<dbReference type="GO" id="GO:0005524">
    <property type="term" value="F:ATP binding"/>
    <property type="evidence" value="ECO:0007669"/>
    <property type="project" value="UniProtKB-KW"/>
</dbReference>
<evidence type="ECO:0000256" key="4">
    <source>
        <dbReference type="ARBA" id="ARBA00008663"/>
    </source>
</evidence>
<dbReference type="Gene3D" id="3.20.20.60">
    <property type="entry name" value="Phosphoenolpyruvate-binding domains"/>
    <property type="match status" value="1"/>
</dbReference>
<comment type="similarity">
    <text evidence="4 15">Belongs to the pyruvate kinase family.</text>
</comment>
<dbReference type="EMBL" id="DRVY01000014">
    <property type="protein sequence ID" value="HHR91957.1"/>
    <property type="molecule type" value="Genomic_DNA"/>
</dbReference>
<keyword evidence="8" id="KW-0547">Nucleotide-binding</keyword>
<protein>
    <recommendedName>
        <fullName evidence="5 14">Pyruvate kinase</fullName>
        <ecNumber evidence="5 14">2.7.1.40</ecNumber>
    </recommendedName>
</protein>
<sequence length="460" mass="50974">MVKRIKTKIVCTIGPSSWNRTVLKSMVSSGMTAARVNASFADEQEIKRVYKTIREISPNIALILDTKGHKIRLCDFPSPIYLKKGDILVIDSQPNEKYLWVNYKTLYKEVPAGTVLLLDEGKIEVKVEGKDETRLVCKVMVGGVLTRGKTVTPVGVHLDFPPLTDKDKKDILTAVECGYDFIAASFIRNVDDVRAIKSLLKGTNTKVISKIENSEGIENLDSILDESDGIMVARGDLGVELPIEKVGMLQKEIVKKCNENGRPVIVATHMLESMIENPRPTRAEVSDITNAILDGADALMLSAETSVGKYPVKCVDVMSKIASYVENFILPQKFNNCKIAKSTTNAIANGIYEICQTSDIKAVIIGTISGITARVVSRYRLRQNVIAFTEDEYVKRSLQITKGVFPEVIKKFSQDKKRIIDQLVKSAYEKGYINKGDNVIVSVGESILGREQKLLEVVKV</sequence>
<evidence type="ECO:0000313" key="18">
    <source>
        <dbReference type="EMBL" id="HHR91957.1"/>
    </source>
</evidence>
<gene>
    <name evidence="18" type="primary">pyk</name>
    <name evidence="18" type="ORF">ENL96_00370</name>
</gene>
<dbReference type="InterPro" id="IPR040442">
    <property type="entry name" value="Pyrv_kinase-like_dom_sf"/>
</dbReference>
<feature type="domain" description="Pyruvate kinase C-terminal" evidence="17">
    <location>
        <begin position="345"/>
        <end position="447"/>
    </location>
</feature>
<keyword evidence="12 15" id="KW-0324">Glycolysis</keyword>
<dbReference type="InterPro" id="IPR001697">
    <property type="entry name" value="Pyr_Knase"/>
</dbReference>
<evidence type="ECO:0000256" key="12">
    <source>
        <dbReference type="ARBA" id="ARBA00023152"/>
    </source>
</evidence>
<dbReference type="PANTHER" id="PTHR11817">
    <property type="entry name" value="PYRUVATE KINASE"/>
    <property type="match status" value="1"/>
</dbReference>
<dbReference type="FunFam" id="3.20.20.60:FF:000025">
    <property type="entry name" value="Pyruvate kinase"/>
    <property type="match status" value="1"/>
</dbReference>
<dbReference type="AlphaFoldDB" id="A0A7C5YUC0"/>
<evidence type="ECO:0000256" key="5">
    <source>
        <dbReference type="ARBA" id="ARBA00012142"/>
    </source>
</evidence>
<keyword evidence="11 15" id="KW-0460">Magnesium</keyword>
<dbReference type="Pfam" id="PF02887">
    <property type="entry name" value="PK_C"/>
    <property type="match status" value="1"/>
</dbReference>
<proteinExistence type="inferred from homology"/>
<dbReference type="SUPFAM" id="SSF52935">
    <property type="entry name" value="PK C-terminal domain-like"/>
    <property type="match status" value="1"/>
</dbReference>
<evidence type="ECO:0000256" key="14">
    <source>
        <dbReference type="NCBIfam" id="TIGR01064"/>
    </source>
</evidence>
<dbReference type="SUPFAM" id="SSF50800">
    <property type="entry name" value="PK beta-barrel domain-like"/>
    <property type="match status" value="1"/>
</dbReference>
<dbReference type="InterPro" id="IPR015806">
    <property type="entry name" value="Pyrv_Knase_insert_dom_sf"/>
</dbReference>
<evidence type="ECO:0000259" key="17">
    <source>
        <dbReference type="Pfam" id="PF02887"/>
    </source>
</evidence>
<evidence type="ECO:0000256" key="13">
    <source>
        <dbReference type="ARBA" id="ARBA00023317"/>
    </source>
</evidence>
<dbReference type="EC" id="2.7.1.40" evidence="5 14"/>
<dbReference type="NCBIfam" id="NF004978">
    <property type="entry name" value="PRK06354.1"/>
    <property type="match status" value="1"/>
</dbReference>
<name>A0A7C5YUC0_UNCC3</name>
<dbReference type="Gene3D" id="3.40.1380.20">
    <property type="entry name" value="Pyruvate kinase, C-terminal domain"/>
    <property type="match status" value="1"/>
</dbReference>
<organism evidence="18">
    <name type="scientific">candidate division CPR3 bacterium</name>
    <dbReference type="NCBI Taxonomy" id="2268181"/>
    <lineage>
        <taxon>Bacteria</taxon>
        <taxon>Bacteria division CPR3</taxon>
    </lineage>
</organism>
<comment type="catalytic activity">
    <reaction evidence="15">
        <text>pyruvate + ATP = phosphoenolpyruvate + ADP + H(+)</text>
        <dbReference type="Rhea" id="RHEA:18157"/>
        <dbReference type="ChEBI" id="CHEBI:15361"/>
        <dbReference type="ChEBI" id="CHEBI:15378"/>
        <dbReference type="ChEBI" id="CHEBI:30616"/>
        <dbReference type="ChEBI" id="CHEBI:58702"/>
        <dbReference type="ChEBI" id="CHEBI:456216"/>
        <dbReference type="EC" id="2.7.1.40"/>
    </reaction>
</comment>
<dbReference type="NCBIfam" id="TIGR01064">
    <property type="entry name" value="pyruv_kin"/>
    <property type="match status" value="1"/>
</dbReference>
<evidence type="ECO:0000259" key="16">
    <source>
        <dbReference type="Pfam" id="PF00224"/>
    </source>
</evidence>
<comment type="caution">
    <text evidence="18">The sequence shown here is derived from an EMBL/GenBank/DDBJ whole genome shotgun (WGS) entry which is preliminary data.</text>
</comment>
<dbReference type="NCBIfam" id="NF004491">
    <property type="entry name" value="PRK05826.1"/>
    <property type="match status" value="1"/>
</dbReference>
<keyword evidence="6 15" id="KW-0808">Transferase</keyword>
<dbReference type="Pfam" id="PF00224">
    <property type="entry name" value="PK"/>
    <property type="match status" value="1"/>
</dbReference>
<dbReference type="InterPro" id="IPR011037">
    <property type="entry name" value="Pyrv_Knase-like_insert_dom_sf"/>
</dbReference>
<comment type="cofactor">
    <cofactor evidence="2">
        <name>K(+)</name>
        <dbReference type="ChEBI" id="CHEBI:29103"/>
    </cofactor>
</comment>
<evidence type="ECO:0000256" key="9">
    <source>
        <dbReference type="ARBA" id="ARBA00022777"/>
    </source>
</evidence>
<evidence type="ECO:0000256" key="1">
    <source>
        <dbReference type="ARBA" id="ARBA00001946"/>
    </source>
</evidence>
<dbReference type="Gene3D" id="2.40.33.10">
    <property type="entry name" value="PK beta-barrel domain-like"/>
    <property type="match status" value="1"/>
</dbReference>
<dbReference type="GO" id="GO:0016301">
    <property type="term" value="F:kinase activity"/>
    <property type="evidence" value="ECO:0007669"/>
    <property type="project" value="UniProtKB-KW"/>
</dbReference>
<evidence type="ECO:0000256" key="2">
    <source>
        <dbReference type="ARBA" id="ARBA00001958"/>
    </source>
</evidence>
<keyword evidence="13 18" id="KW-0670">Pyruvate</keyword>
<evidence type="ECO:0000256" key="8">
    <source>
        <dbReference type="ARBA" id="ARBA00022741"/>
    </source>
</evidence>
<dbReference type="PRINTS" id="PR01050">
    <property type="entry name" value="PYRUVTKNASE"/>
</dbReference>
<dbReference type="InterPro" id="IPR015813">
    <property type="entry name" value="Pyrv/PenolPyrv_kinase-like_dom"/>
</dbReference>
<dbReference type="GO" id="GO:0004743">
    <property type="term" value="F:pyruvate kinase activity"/>
    <property type="evidence" value="ECO:0007669"/>
    <property type="project" value="UniProtKB-UniRule"/>
</dbReference>